<evidence type="ECO:0000313" key="3">
    <source>
        <dbReference type="Proteomes" id="UP000055047"/>
    </source>
</evidence>
<reference evidence="2 3" key="1">
    <citation type="submission" date="2014-09" db="EMBL/GenBank/DDBJ databases">
        <authorList>
            <person name="Loux Valentin"/>
            <person name="Dugat Thibaut"/>
        </authorList>
    </citation>
    <scope>NUCLEOTIDE SEQUENCE [LARGE SCALE GENOMIC DNA]</scope>
    <source>
        <strain evidence="2 3">BOV-10_179</strain>
    </source>
</reference>
<protein>
    <submittedName>
        <fullName evidence="2">Uncharacterized protein</fullName>
    </submittedName>
</protein>
<evidence type="ECO:0000313" key="2">
    <source>
        <dbReference type="EMBL" id="CEG20361.1"/>
    </source>
</evidence>
<accession>A0A098EG86</accession>
<dbReference type="RefSeq" id="WP_060757523.1">
    <property type="nucleotide sequence ID" value="NZ_CCXQ01000003.1"/>
</dbReference>
<dbReference type="EMBL" id="CCXQ01000003">
    <property type="protein sequence ID" value="CEG20361.1"/>
    <property type="molecule type" value="Genomic_DNA"/>
</dbReference>
<dbReference type="AlphaFoldDB" id="A0A098EG86"/>
<feature type="region of interest" description="Disordered" evidence="1">
    <location>
        <begin position="383"/>
        <end position="403"/>
    </location>
</feature>
<organism evidence="2 3">
    <name type="scientific">Anaplasma phagocytophilum</name>
    <name type="common">Ehrlichia phagocytophila</name>
    <dbReference type="NCBI Taxonomy" id="948"/>
    <lineage>
        <taxon>Bacteria</taxon>
        <taxon>Pseudomonadati</taxon>
        <taxon>Pseudomonadota</taxon>
        <taxon>Alphaproteobacteria</taxon>
        <taxon>Rickettsiales</taxon>
        <taxon>Anaplasmataceae</taxon>
        <taxon>Anaplasma</taxon>
        <taxon>phagocytophilum group</taxon>
    </lineage>
</organism>
<evidence type="ECO:0000256" key="1">
    <source>
        <dbReference type="SAM" id="MobiDB-lite"/>
    </source>
</evidence>
<dbReference type="Proteomes" id="UP000055047">
    <property type="component" value="Unassembled WGS sequence"/>
</dbReference>
<sequence length="455" mass="49721">MYGDESKRGRLAGFFSGIGDRIRGRNYSRLVDGAKSTFGFIANPLKKFAQLDPEGFGRPRLIKVPMVVSQVVDRQQPCVFLPTSSIKQEGMWVNKGLLVVDGYTFPIMPIADTGVERVTTHDNKQLYAINTNQTEDAFKILGLNPRRYKNKRLVIACEGHRVVPIGSSDKDPRLLRVVCNSEVNPETRRIKNEVTGDTMWLPTLLIALPFNLCAGLLEVAAMIVHSSLSVVVKGLNKGASYFEERARHLSIASDRGTVTGASRVSALFCVFLGSVLRGFERLASALSCFLGCVRTLVRTSLKAVPLAVNALLNPGSGQGTILKHYVKSAFSECSEKASKFYAETAASVRLYGSLIKGQTSDISESYAEFSDDKGVDKEDIRANAKSREVQRGPQNLDNKRDSVSAAMGEDDLKKIRAVGKDLTELGVVVGYGPADSVLFNFMNGGRLEKEAGVRK</sequence>
<proteinExistence type="predicted"/>
<name>A0A098EG86_ANAPH</name>
<gene>
    <name evidence="2" type="primary">pep1</name>
    <name evidence="2" type="ORF">ANAPHAGO_00210</name>
</gene>